<dbReference type="EMBL" id="JBHMCR010000018">
    <property type="protein sequence ID" value="MFB9523614.1"/>
    <property type="molecule type" value="Genomic_DNA"/>
</dbReference>
<dbReference type="RefSeq" id="WP_345225491.1">
    <property type="nucleotide sequence ID" value="NZ_BAAAXE010000013.1"/>
</dbReference>
<evidence type="ECO:0000313" key="3">
    <source>
        <dbReference type="Proteomes" id="UP001589718"/>
    </source>
</evidence>
<evidence type="ECO:0000313" key="2">
    <source>
        <dbReference type="EMBL" id="MFB9523614.1"/>
    </source>
</evidence>
<name>A0ABV5PKG9_STRCM</name>
<protein>
    <submittedName>
        <fullName evidence="2">Uncharacterized protein</fullName>
    </submittedName>
</protein>
<comment type="caution">
    <text evidence="2">The sequence shown here is derived from an EMBL/GenBank/DDBJ whole genome shotgun (WGS) entry which is preliminary data.</text>
</comment>
<feature type="region of interest" description="Disordered" evidence="1">
    <location>
        <begin position="17"/>
        <end position="57"/>
    </location>
</feature>
<evidence type="ECO:0000256" key="1">
    <source>
        <dbReference type="SAM" id="MobiDB-lite"/>
    </source>
</evidence>
<keyword evidence="3" id="KW-1185">Reference proteome</keyword>
<gene>
    <name evidence="2" type="ORF">ACFFTU_27070</name>
</gene>
<accession>A0ABV5PKG9</accession>
<sequence>MLEHPLVLRVRLGCPAEPEPARAVLEDPDRSGPPDARSGTGPPDAGGQPLSGTTSDG</sequence>
<organism evidence="2 3">
    <name type="scientific">Streptomyces cremeus</name>
    <dbReference type="NCBI Taxonomy" id="66881"/>
    <lineage>
        <taxon>Bacteria</taxon>
        <taxon>Bacillati</taxon>
        <taxon>Actinomycetota</taxon>
        <taxon>Actinomycetes</taxon>
        <taxon>Kitasatosporales</taxon>
        <taxon>Streptomycetaceae</taxon>
        <taxon>Streptomyces</taxon>
    </lineage>
</organism>
<proteinExistence type="predicted"/>
<reference evidence="2 3" key="1">
    <citation type="submission" date="2024-09" db="EMBL/GenBank/DDBJ databases">
        <authorList>
            <person name="Sun Q."/>
            <person name="Mori K."/>
        </authorList>
    </citation>
    <scope>NUCLEOTIDE SEQUENCE [LARGE SCALE GENOMIC DNA]</scope>
    <source>
        <strain evidence="2 3">JCM 4362</strain>
    </source>
</reference>
<dbReference type="Proteomes" id="UP001589718">
    <property type="component" value="Unassembled WGS sequence"/>
</dbReference>